<protein>
    <submittedName>
        <fullName evidence="2">BQ5605_C015g07801 protein</fullName>
    </submittedName>
</protein>
<gene>
    <name evidence="2" type="primary">BQ5605_C015g07801</name>
    <name evidence="2" type="ORF">BQ5605_C015G07801</name>
</gene>
<sequence length="64" mass="7463">MQRAKAQQEDFLGQVVRRRFHASRRDREQQLLDDGLGSDGEQAQRRHEEAAEVRRPARGTPEVH</sequence>
<proteinExistence type="predicted"/>
<evidence type="ECO:0000313" key="3">
    <source>
        <dbReference type="Proteomes" id="UP000249464"/>
    </source>
</evidence>
<keyword evidence="3" id="KW-1185">Reference proteome</keyword>
<dbReference type="EMBL" id="FQNC01000015">
    <property type="protein sequence ID" value="SGY17512.1"/>
    <property type="molecule type" value="Genomic_DNA"/>
</dbReference>
<dbReference type="Proteomes" id="UP000249464">
    <property type="component" value="Unassembled WGS sequence"/>
</dbReference>
<feature type="region of interest" description="Disordered" evidence="1">
    <location>
        <begin position="20"/>
        <end position="64"/>
    </location>
</feature>
<evidence type="ECO:0000256" key="1">
    <source>
        <dbReference type="SAM" id="MobiDB-lite"/>
    </source>
</evidence>
<reference evidence="2 3" key="1">
    <citation type="submission" date="2016-11" db="EMBL/GenBank/DDBJ databases">
        <authorList>
            <person name="Jaros S."/>
            <person name="Januszkiewicz K."/>
            <person name="Wedrychowicz H."/>
        </authorList>
    </citation>
    <scope>NUCLEOTIDE SEQUENCE [LARGE SCALE GENOMIC DNA]</scope>
</reference>
<accession>A0A2X0NQL6</accession>
<dbReference type="AlphaFoldDB" id="A0A2X0NQL6"/>
<name>A0A2X0NQL6_9BASI</name>
<evidence type="ECO:0000313" key="2">
    <source>
        <dbReference type="EMBL" id="SGY17512.1"/>
    </source>
</evidence>
<organism evidence="2 3">
    <name type="scientific">Microbotryum silenes-dioicae</name>
    <dbReference type="NCBI Taxonomy" id="796604"/>
    <lineage>
        <taxon>Eukaryota</taxon>
        <taxon>Fungi</taxon>
        <taxon>Dikarya</taxon>
        <taxon>Basidiomycota</taxon>
        <taxon>Pucciniomycotina</taxon>
        <taxon>Microbotryomycetes</taxon>
        <taxon>Microbotryales</taxon>
        <taxon>Microbotryaceae</taxon>
        <taxon>Microbotryum</taxon>
    </lineage>
</organism>
<feature type="compositionally biased region" description="Basic and acidic residues" evidence="1">
    <location>
        <begin position="42"/>
        <end position="64"/>
    </location>
</feature>